<gene>
    <name evidence="5" type="ORF">CLV68_4271</name>
</gene>
<dbReference type="GO" id="GO:0008276">
    <property type="term" value="F:protein methyltransferase activity"/>
    <property type="evidence" value="ECO:0007669"/>
    <property type="project" value="TreeGrafter"/>
</dbReference>
<feature type="domain" description="Methyltransferase small" evidence="4">
    <location>
        <begin position="45"/>
        <end position="143"/>
    </location>
</feature>
<evidence type="ECO:0000256" key="2">
    <source>
        <dbReference type="ARBA" id="ARBA00022679"/>
    </source>
</evidence>
<dbReference type="Gene3D" id="3.40.50.150">
    <property type="entry name" value="Vaccinia Virus protein VP39"/>
    <property type="match status" value="1"/>
</dbReference>
<dbReference type="EMBL" id="RCDD01000003">
    <property type="protein sequence ID" value="RLK58177.1"/>
    <property type="molecule type" value="Genomic_DNA"/>
</dbReference>
<dbReference type="CDD" id="cd02440">
    <property type="entry name" value="AdoMet_MTases"/>
    <property type="match status" value="1"/>
</dbReference>
<comment type="caution">
    <text evidence="5">The sequence shown here is derived from an EMBL/GenBank/DDBJ whole genome shotgun (WGS) entry which is preliminary data.</text>
</comment>
<dbReference type="AlphaFoldDB" id="A0A421B1E3"/>
<keyword evidence="1 5" id="KW-0489">Methyltransferase</keyword>
<proteinExistence type="predicted"/>
<keyword evidence="2 5" id="KW-0808">Transferase</keyword>
<sequence>MRELGREMATGALQDARRLCDQDQVFTLHGKEWHQLAGVVGSEYNTSTGLFAEWLPYAGAVSMLEMGCGCGVAAVTGALAGCREVVAVDINPHAVASARLNAERYGVGDRVDCVASDLFAGVDPNARFDLVFWNSPFIDGDTERADGDYFADHFFDPGYRLHERFLTELPQRLTDGGRAFLGFSSAMGDADEVAAIAKRNGMDMRPFRSESFSVPQHEMGTAEVFRRAADERGEIVIDLSLVELVR</sequence>
<dbReference type="InterPro" id="IPR029063">
    <property type="entry name" value="SAM-dependent_MTases_sf"/>
</dbReference>
<dbReference type="GO" id="GO:0008757">
    <property type="term" value="F:S-adenosylmethionine-dependent methyltransferase activity"/>
    <property type="evidence" value="ECO:0007669"/>
    <property type="project" value="TreeGrafter"/>
</dbReference>
<dbReference type="RefSeq" id="WP_121392641.1">
    <property type="nucleotide sequence ID" value="NZ_RCDD01000003.1"/>
</dbReference>
<dbReference type="PANTHER" id="PTHR45875:SF1">
    <property type="entry name" value="METHYLTRANSFERASE N6AMT1"/>
    <property type="match status" value="1"/>
</dbReference>
<dbReference type="OrthoDB" id="267914at2"/>
<dbReference type="GO" id="GO:0032259">
    <property type="term" value="P:methylation"/>
    <property type="evidence" value="ECO:0007669"/>
    <property type="project" value="UniProtKB-KW"/>
</dbReference>
<reference evidence="5 6" key="1">
    <citation type="submission" date="2018-10" db="EMBL/GenBank/DDBJ databases">
        <title>Genomic Encyclopedia of Archaeal and Bacterial Type Strains, Phase II (KMG-II): from individual species to whole genera.</title>
        <authorList>
            <person name="Goeker M."/>
        </authorList>
    </citation>
    <scope>NUCLEOTIDE SEQUENCE [LARGE SCALE GENOMIC DNA]</scope>
    <source>
        <strain evidence="5 6">DSM 45657</strain>
    </source>
</reference>
<protein>
    <submittedName>
        <fullName evidence="5">Release factor glutamine methyltransferase</fullName>
    </submittedName>
</protein>
<dbReference type="InterPro" id="IPR052190">
    <property type="entry name" value="Euk-Arch_PrmC-MTase"/>
</dbReference>
<dbReference type="GO" id="GO:0035657">
    <property type="term" value="C:eRF1 methyltransferase complex"/>
    <property type="evidence" value="ECO:0007669"/>
    <property type="project" value="TreeGrafter"/>
</dbReference>
<organism evidence="5 6">
    <name type="scientific">Actinokineospora cianjurensis</name>
    <dbReference type="NCBI Taxonomy" id="585224"/>
    <lineage>
        <taxon>Bacteria</taxon>
        <taxon>Bacillati</taxon>
        <taxon>Actinomycetota</taxon>
        <taxon>Actinomycetes</taxon>
        <taxon>Pseudonocardiales</taxon>
        <taxon>Pseudonocardiaceae</taxon>
        <taxon>Actinokineospora</taxon>
    </lineage>
</organism>
<evidence type="ECO:0000313" key="5">
    <source>
        <dbReference type="EMBL" id="RLK58177.1"/>
    </source>
</evidence>
<dbReference type="Proteomes" id="UP000282454">
    <property type="component" value="Unassembled WGS sequence"/>
</dbReference>
<dbReference type="InterPro" id="IPR007848">
    <property type="entry name" value="Small_mtfrase_dom"/>
</dbReference>
<keyword evidence="3" id="KW-0949">S-adenosyl-L-methionine</keyword>
<dbReference type="SUPFAM" id="SSF53335">
    <property type="entry name" value="S-adenosyl-L-methionine-dependent methyltransferases"/>
    <property type="match status" value="1"/>
</dbReference>
<evidence type="ECO:0000256" key="3">
    <source>
        <dbReference type="ARBA" id="ARBA00022691"/>
    </source>
</evidence>
<name>A0A421B1E3_9PSEU</name>
<evidence type="ECO:0000313" key="6">
    <source>
        <dbReference type="Proteomes" id="UP000282454"/>
    </source>
</evidence>
<accession>A0A421B1E3</accession>
<keyword evidence="6" id="KW-1185">Reference proteome</keyword>
<evidence type="ECO:0000256" key="1">
    <source>
        <dbReference type="ARBA" id="ARBA00022603"/>
    </source>
</evidence>
<dbReference type="Pfam" id="PF05175">
    <property type="entry name" value="MTS"/>
    <property type="match status" value="1"/>
</dbReference>
<dbReference type="PANTHER" id="PTHR45875">
    <property type="entry name" value="METHYLTRANSFERASE N6AMT1"/>
    <property type="match status" value="1"/>
</dbReference>
<evidence type="ECO:0000259" key="4">
    <source>
        <dbReference type="Pfam" id="PF05175"/>
    </source>
</evidence>